<accession>A0A517Q1V9</accession>
<dbReference type="AlphaFoldDB" id="A0A517Q1V9"/>
<keyword evidence="2" id="KW-1133">Transmembrane helix</keyword>
<keyword evidence="2" id="KW-0472">Membrane</keyword>
<keyword evidence="4" id="KW-1185">Reference proteome</keyword>
<evidence type="ECO:0000256" key="2">
    <source>
        <dbReference type="SAM" id="Phobius"/>
    </source>
</evidence>
<feature type="region of interest" description="Disordered" evidence="1">
    <location>
        <begin position="191"/>
        <end position="226"/>
    </location>
</feature>
<protein>
    <submittedName>
        <fullName evidence="3">Uncharacterized protein</fullName>
    </submittedName>
</protein>
<evidence type="ECO:0000313" key="3">
    <source>
        <dbReference type="EMBL" id="QDT25605.1"/>
    </source>
</evidence>
<evidence type="ECO:0000313" key="4">
    <source>
        <dbReference type="Proteomes" id="UP000315647"/>
    </source>
</evidence>
<dbReference type="EMBL" id="CP037421">
    <property type="protein sequence ID" value="QDT25605.1"/>
    <property type="molecule type" value="Genomic_DNA"/>
</dbReference>
<feature type="region of interest" description="Disordered" evidence="1">
    <location>
        <begin position="1"/>
        <end position="24"/>
    </location>
</feature>
<evidence type="ECO:0000256" key="1">
    <source>
        <dbReference type="SAM" id="MobiDB-lite"/>
    </source>
</evidence>
<keyword evidence="2" id="KW-0812">Transmembrane</keyword>
<name>A0A517Q1V9_9PLAN</name>
<dbReference type="RefSeq" id="WP_145448259.1">
    <property type="nucleotide sequence ID" value="NZ_CP037421.1"/>
</dbReference>
<reference evidence="3 4" key="1">
    <citation type="submission" date="2019-03" db="EMBL/GenBank/DDBJ databases">
        <title>Deep-cultivation of Planctomycetes and their phenomic and genomic characterization uncovers novel biology.</title>
        <authorList>
            <person name="Wiegand S."/>
            <person name="Jogler M."/>
            <person name="Boedeker C."/>
            <person name="Pinto D."/>
            <person name="Vollmers J."/>
            <person name="Rivas-Marin E."/>
            <person name="Kohn T."/>
            <person name="Peeters S.H."/>
            <person name="Heuer A."/>
            <person name="Rast P."/>
            <person name="Oberbeckmann S."/>
            <person name="Bunk B."/>
            <person name="Jeske O."/>
            <person name="Meyerdierks A."/>
            <person name="Storesund J.E."/>
            <person name="Kallscheuer N."/>
            <person name="Luecker S."/>
            <person name="Lage O.M."/>
            <person name="Pohl T."/>
            <person name="Merkel B.J."/>
            <person name="Hornburger P."/>
            <person name="Mueller R.-W."/>
            <person name="Bruemmer F."/>
            <person name="Labrenz M."/>
            <person name="Spormann A.M."/>
            <person name="Op den Camp H."/>
            <person name="Overmann J."/>
            <person name="Amann R."/>
            <person name="Jetten M.S.M."/>
            <person name="Mascher T."/>
            <person name="Medema M.H."/>
            <person name="Devos D.P."/>
            <person name="Kaster A.-K."/>
            <person name="Ovreas L."/>
            <person name="Rohde M."/>
            <person name="Galperin M.Y."/>
            <person name="Jogler C."/>
        </authorList>
    </citation>
    <scope>NUCLEOTIDE SEQUENCE [LARGE SCALE GENOMIC DNA]</scope>
    <source>
        <strain evidence="3 4">Enr10</strain>
    </source>
</reference>
<feature type="transmembrane region" description="Helical" evidence="2">
    <location>
        <begin position="29"/>
        <end position="52"/>
    </location>
</feature>
<organism evidence="3 4">
    <name type="scientific">Gimesia panareensis</name>
    <dbReference type="NCBI Taxonomy" id="2527978"/>
    <lineage>
        <taxon>Bacteria</taxon>
        <taxon>Pseudomonadati</taxon>
        <taxon>Planctomycetota</taxon>
        <taxon>Planctomycetia</taxon>
        <taxon>Planctomycetales</taxon>
        <taxon>Planctomycetaceae</taxon>
        <taxon>Gimesia</taxon>
    </lineage>
</organism>
<sequence>MDSNDHAESQIPPSTPETDQQYPPYRSPLIVRGLVFAFLIVVVVSIYSGNIFKPAPEAHSFKGEMQQLGLAYHEFHRKQERSPASLEDLQDFIANPPPPPKADGIVPPDPVTVVTLPDSLEKMIKEGTVVVIWNAVLTDSGQENDKYLLAYTKDITQNGGFAMTAAGRVLELTPDEFRAYPLVPAVVDEVEPAEADAKAEESPQTRSSDTAEEKQTEAEKPPADKE</sequence>
<dbReference type="Proteomes" id="UP000315647">
    <property type="component" value="Chromosome"/>
</dbReference>
<gene>
    <name evidence="3" type="ORF">Enr10x_09020</name>
</gene>
<proteinExistence type="predicted"/>
<feature type="compositionally biased region" description="Basic and acidic residues" evidence="1">
    <location>
        <begin position="195"/>
        <end position="226"/>
    </location>
</feature>